<feature type="region of interest" description="Disordered" evidence="1">
    <location>
        <begin position="73"/>
        <end position="102"/>
    </location>
</feature>
<accession>A0A4R0GI59</accession>
<dbReference type="RefSeq" id="WP_131304795.1">
    <property type="nucleotide sequence ID" value="NZ_SJJR01000011.1"/>
</dbReference>
<dbReference type="Proteomes" id="UP000292274">
    <property type="component" value="Unassembled WGS sequence"/>
</dbReference>
<organism evidence="2 3">
    <name type="scientific">Micromonospora zingiberis</name>
    <dbReference type="NCBI Taxonomy" id="2053011"/>
    <lineage>
        <taxon>Bacteria</taxon>
        <taxon>Bacillati</taxon>
        <taxon>Actinomycetota</taxon>
        <taxon>Actinomycetes</taxon>
        <taxon>Micromonosporales</taxon>
        <taxon>Micromonosporaceae</taxon>
        <taxon>Micromonospora</taxon>
    </lineage>
</organism>
<proteinExistence type="predicted"/>
<keyword evidence="3" id="KW-1185">Reference proteome</keyword>
<protein>
    <submittedName>
        <fullName evidence="2">Uncharacterized protein</fullName>
    </submittedName>
</protein>
<sequence>MAIGALLFARRSAVNDRPPPGPADTIKPPFALLQSTHWLWVENVAWIEAEQRKALEMSVPADRPAWTSDQVDVGHRLQDGPGAVGAAGSTQRRPVPQQNAPH</sequence>
<evidence type="ECO:0000256" key="1">
    <source>
        <dbReference type="SAM" id="MobiDB-lite"/>
    </source>
</evidence>
<evidence type="ECO:0000313" key="3">
    <source>
        <dbReference type="Proteomes" id="UP000292274"/>
    </source>
</evidence>
<dbReference type="AlphaFoldDB" id="A0A4R0GI59"/>
<dbReference type="EMBL" id="SJJR01000011">
    <property type="protein sequence ID" value="TCB95943.1"/>
    <property type="molecule type" value="Genomic_DNA"/>
</dbReference>
<reference evidence="2 3" key="1">
    <citation type="submission" date="2019-02" db="EMBL/GenBank/DDBJ databases">
        <title>Jishengella sp. nov., isolated from a root of Zingiber montanum.</title>
        <authorList>
            <person name="Kuncharoen N."/>
            <person name="Kudo T."/>
            <person name="Masahiro Y."/>
            <person name="Ohkuma M."/>
            <person name="Tanasupawat S."/>
        </authorList>
    </citation>
    <scope>NUCLEOTIDE SEQUENCE [LARGE SCALE GENOMIC DNA]</scope>
    <source>
        <strain evidence="2 3">PLAI 1-1</strain>
    </source>
</reference>
<feature type="compositionally biased region" description="Polar residues" evidence="1">
    <location>
        <begin position="88"/>
        <end position="102"/>
    </location>
</feature>
<comment type="caution">
    <text evidence="2">The sequence shown here is derived from an EMBL/GenBank/DDBJ whole genome shotgun (WGS) entry which is preliminary data.</text>
</comment>
<evidence type="ECO:0000313" key="2">
    <source>
        <dbReference type="EMBL" id="TCB95943.1"/>
    </source>
</evidence>
<name>A0A4R0GI59_9ACTN</name>
<gene>
    <name evidence="2" type="ORF">E0H26_17430</name>
</gene>